<protein>
    <recommendedName>
        <fullName evidence="3">Transcriptional regulator, AbiEi antitoxin, Type IV TA system</fullName>
    </recommendedName>
</protein>
<accession>A0ABU8YEE1</accession>
<reference evidence="1 2" key="1">
    <citation type="submission" date="2024-03" db="EMBL/GenBank/DDBJ databases">
        <title>Whole genomes of four grape xylem sap localized bacterial endophytes.</title>
        <authorList>
            <person name="Kumar G."/>
            <person name="Savka M.A."/>
        </authorList>
    </citation>
    <scope>NUCLEOTIDE SEQUENCE [LARGE SCALE GENOMIC DNA]</scope>
    <source>
        <strain evidence="1 2">RIT_GXS8</strain>
    </source>
</reference>
<evidence type="ECO:0008006" key="3">
    <source>
        <dbReference type="Google" id="ProtNLM"/>
    </source>
</evidence>
<dbReference type="RefSeq" id="WP_340197721.1">
    <property type="nucleotide sequence ID" value="NZ_JBBKAP010000076.1"/>
</dbReference>
<dbReference type="Proteomes" id="UP001370299">
    <property type="component" value="Unassembled WGS sequence"/>
</dbReference>
<evidence type="ECO:0000313" key="2">
    <source>
        <dbReference type="Proteomes" id="UP001370299"/>
    </source>
</evidence>
<sequence>MNEPLPILRASPTREAGLDATTLRRRTRLHGPGRLVRAGPNAFVDGAAWDAAGPRQRYVTRVHARLGRLGTRATASHDSAAAVHGLPALGGWSVPVHATVPESMYRGRTAELVLHTRPVSGAERVRVGDLAVTAVPRTVIDIAMAGDLRTGVVVADAALRSGIGADDLWRAVHPSARGRARAAQVLDLADGRSGSPAESLARVVFRELGLPAPVLQQEFVVDGRRSAVDFWFPAEGVVVEIDGRAKYTQERYLGGRSQTEVFLDEKRRHARLLTVPGVRTIIRLEWRDLFDLDALALRLRAAGLPCAIRPVRSARSTAVGGRR</sequence>
<evidence type="ECO:0000313" key="1">
    <source>
        <dbReference type="EMBL" id="MEK0172877.1"/>
    </source>
</evidence>
<keyword evidence="2" id="KW-1185">Reference proteome</keyword>
<proteinExistence type="predicted"/>
<gene>
    <name evidence="1" type="ORF">WMN62_15505</name>
</gene>
<comment type="caution">
    <text evidence="1">The sequence shown here is derived from an EMBL/GenBank/DDBJ whole genome shotgun (WGS) entry which is preliminary data.</text>
</comment>
<dbReference type="EMBL" id="JBBLYY010000077">
    <property type="protein sequence ID" value="MEK0172877.1"/>
    <property type="molecule type" value="Genomic_DNA"/>
</dbReference>
<organism evidence="1 2">
    <name type="scientific">Curtobacterium citreum</name>
    <dbReference type="NCBI Taxonomy" id="2036"/>
    <lineage>
        <taxon>Bacteria</taxon>
        <taxon>Bacillati</taxon>
        <taxon>Actinomycetota</taxon>
        <taxon>Actinomycetes</taxon>
        <taxon>Micrococcales</taxon>
        <taxon>Microbacteriaceae</taxon>
        <taxon>Curtobacterium</taxon>
    </lineage>
</organism>
<name>A0ABU8YEE1_9MICO</name>